<dbReference type="GO" id="GO:0004974">
    <property type="term" value="F:leukotriene receptor activity"/>
    <property type="evidence" value="ECO:0007669"/>
    <property type="project" value="UniProtKB-ARBA"/>
</dbReference>
<reference evidence="12" key="2">
    <citation type="submission" date="2025-09" db="UniProtKB">
        <authorList>
            <consortium name="Ensembl"/>
        </authorList>
    </citation>
    <scope>IDENTIFICATION</scope>
</reference>
<keyword evidence="6 10" id="KW-0472">Membrane</keyword>
<name>A0A3B3QAI0_9TELE</name>
<evidence type="ECO:0000259" key="11">
    <source>
        <dbReference type="PROSITE" id="PS50262"/>
    </source>
</evidence>
<reference evidence="12" key="1">
    <citation type="submission" date="2025-08" db="UniProtKB">
        <authorList>
            <consortium name="Ensembl"/>
        </authorList>
    </citation>
    <scope>IDENTIFICATION</scope>
</reference>
<evidence type="ECO:0000313" key="12">
    <source>
        <dbReference type="Ensembl" id="ENSPKIP00000002640.1"/>
    </source>
</evidence>
<proteinExistence type="predicted"/>
<organism evidence="12 13">
    <name type="scientific">Paramormyrops kingsleyae</name>
    <dbReference type="NCBI Taxonomy" id="1676925"/>
    <lineage>
        <taxon>Eukaryota</taxon>
        <taxon>Metazoa</taxon>
        <taxon>Chordata</taxon>
        <taxon>Craniata</taxon>
        <taxon>Vertebrata</taxon>
        <taxon>Euteleostomi</taxon>
        <taxon>Actinopterygii</taxon>
        <taxon>Neopterygii</taxon>
        <taxon>Teleostei</taxon>
        <taxon>Osteoglossocephala</taxon>
        <taxon>Osteoglossomorpha</taxon>
        <taxon>Osteoglossiformes</taxon>
        <taxon>Mormyridae</taxon>
        <taxon>Paramormyrops</taxon>
    </lineage>
</organism>
<dbReference type="GO" id="GO:0006955">
    <property type="term" value="P:immune response"/>
    <property type="evidence" value="ECO:0007669"/>
    <property type="project" value="TreeGrafter"/>
</dbReference>
<keyword evidence="5" id="KW-0297">G-protein coupled receptor</keyword>
<dbReference type="Proteomes" id="UP000261540">
    <property type="component" value="Unplaced"/>
</dbReference>
<dbReference type="GO" id="GO:0016493">
    <property type="term" value="F:C-C chemokine receptor activity"/>
    <property type="evidence" value="ECO:0007669"/>
    <property type="project" value="TreeGrafter"/>
</dbReference>
<keyword evidence="9" id="KW-0807">Transducer</keyword>
<evidence type="ECO:0000313" key="13">
    <source>
        <dbReference type="Proteomes" id="UP000261540"/>
    </source>
</evidence>
<evidence type="ECO:0000256" key="3">
    <source>
        <dbReference type="ARBA" id="ARBA00022692"/>
    </source>
</evidence>
<feature type="transmembrane region" description="Helical" evidence="10">
    <location>
        <begin position="60"/>
        <end position="83"/>
    </location>
</feature>
<feature type="transmembrane region" description="Helical" evidence="10">
    <location>
        <begin position="140"/>
        <end position="159"/>
    </location>
</feature>
<dbReference type="AlphaFoldDB" id="A0A3B3QAI0"/>
<dbReference type="Pfam" id="PF00001">
    <property type="entry name" value="7tm_1"/>
    <property type="match status" value="1"/>
</dbReference>
<evidence type="ECO:0000256" key="1">
    <source>
        <dbReference type="ARBA" id="ARBA00004651"/>
    </source>
</evidence>
<dbReference type="PANTHER" id="PTHR10489:SF946">
    <property type="entry name" value="LEUKOTRIENE B4 RECEPTOR 1-LIKE"/>
    <property type="match status" value="1"/>
</dbReference>
<dbReference type="Gene3D" id="1.20.1070.10">
    <property type="entry name" value="Rhodopsin 7-helix transmembrane proteins"/>
    <property type="match status" value="1"/>
</dbReference>
<dbReference type="GO" id="GO:0019957">
    <property type="term" value="F:C-C chemokine binding"/>
    <property type="evidence" value="ECO:0007669"/>
    <property type="project" value="TreeGrafter"/>
</dbReference>
<dbReference type="GeneTree" id="ENSGT00950000182966"/>
<evidence type="ECO:0000256" key="8">
    <source>
        <dbReference type="ARBA" id="ARBA00023180"/>
    </source>
</evidence>
<keyword evidence="4 10" id="KW-1133">Transmembrane helix</keyword>
<dbReference type="PROSITE" id="PS50262">
    <property type="entry name" value="G_PROTEIN_RECEP_F1_2"/>
    <property type="match status" value="1"/>
</dbReference>
<dbReference type="Ensembl" id="ENSPKIT00000026589.1">
    <property type="protein sequence ID" value="ENSPKIP00000002640.1"/>
    <property type="gene ID" value="ENSPKIG00000020464.1"/>
</dbReference>
<dbReference type="GO" id="GO:0060326">
    <property type="term" value="P:cell chemotaxis"/>
    <property type="evidence" value="ECO:0007669"/>
    <property type="project" value="TreeGrafter"/>
</dbReference>
<sequence>MLQPNSSVSNCTSWIHGPPSQTLAPSVVLALCFFIGVPGNIVVIMVILRNFKKGIFTVRLMLNLAVSDFLCLVSLPVWVYAIVHGWTLGTELCKFFSYFVYCSQFVSVWTVTLMSVQRYIQILYSKDRIWLRLRGTVERVLLVSLWIVGGALASPAIFYSDAVCRRDRLRCQKTTSSDAEKVVVLLLETLFGFLVPFFIIVVFYLRLHKKLNQHPLFHNERTTKLVSRIIAAFFIFWIPLHIINMVDIASVLLRTSNPGAYNSLKKFRRISGDFSKALIFINCCVNPFLYTFAS</sequence>
<dbReference type="GO" id="GO:0019722">
    <property type="term" value="P:calcium-mediated signaling"/>
    <property type="evidence" value="ECO:0007669"/>
    <property type="project" value="TreeGrafter"/>
</dbReference>
<dbReference type="PANTHER" id="PTHR10489">
    <property type="entry name" value="CELL ADHESION MOLECULE"/>
    <property type="match status" value="1"/>
</dbReference>
<feature type="domain" description="G-protein coupled receptors family 1 profile" evidence="11">
    <location>
        <begin position="39"/>
        <end position="290"/>
    </location>
</feature>
<evidence type="ECO:0000256" key="5">
    <source>
        <dbReference type="ARBA" id="ARBA00023040"/>
    </source>
</evidence>
<dbReference type="SUPFAM" id="SSF81321">
    <property type="entry name" value="Family A G protein-coupled receptor-like"/>
    <property type="match status" value="1"/>
</dbReference>
<dbReference type="InterPro" id="IPR017452">
    <property type="entry name" value="GPCR_Rhodpsn_7TM"/>
</dbReference>
<evidence type="ECO:0000256" key="4">
    <source>
        <dbReference type="ARBA" id="ARBA00022989"/>
    </source>
</evidence>
<keyword evidence="2" id="KW-1003">Cell membrane</keyword>
<feature type="transmembrane region" description="Helical" evidence="10">
    <location>
        <begin position="225"/>
        <end position="254"/>
    </location>
</feature>
<evidence type="ECO:0000256" key="6">
    <source>
        <dbReference type="ARBA" id="ARBA00023136"/>
    </source>
</evidence>
<keyword evidence="13" id="KW-1185">Reference proteome</keyword>
<protein>
    <submittedName>
        <fullName evidence="12">Zgc:194202</fullName>
    </submittedName>
</protein>
<evidence type="ECO:0000256" key="9">
    <source>
        <dbReference type="ARBA" id="ARBA00023224"/>
    </source>
</evidence>
<evidence type="ECO:0000256" key="10">
    <source>
        <dbReference type="SAM" id="Phobius"/>
    </source>
</evidence>
<evidence type="ECO:0000256" key="7">
    <source>
        <dbReference type="ARBA" id="ARBA00023170"/>
    </source>
</evidence>
<dbReference type="GO" id="GO:0009897">
    <property type="term" value="C:external side of plasma membrane"/>
    <property type="evidence" value="ECO:0007669"/>
    <property type="project" value="TreeGrafter"/>
</dbReference>
<dbReference type="PRINTS" id="PR00237">
    <property type="entry name" value="GPCRRHODOPSN"/>
</dbReference>
<evidence type="ECO:0000256" key="2">
    <source>
        <dbReference type="ARBA" id="ARBA00022475"/>
    </source>
</evidence>
<dbReference type="InterPro" id="IPR050119">
    <property type="entry name" value="CCR1-9-like"/>
</dbReference>
<dbReference type="InterPro" id="IPR000276">
    <property type="entry name" value="GPCR_Rhodpsn"/>
</dbReference>
<accession>A0A3B3QAI0</accession>
<keyword evidence="8" id="KW-0325">Glycoprotein</keyword>
<keyword evidence="3 10" id="KW-0812">Transmembrane</keyword>
<feature type="transmembrane region" description="Helical" evidence="10">
    <location>
        <begin position="95"/>
        <end position="120"/>
    </location>
</feature>
<feature type="transmembrane region" description="Helical" evidence="10">
    <location>
        <begin position="27"/>
        <end position="48"/>
    </location>
</feature>
<feature type="transmembrane region" description="Helical" evidence="10">
    <location>
        <begin position="182"/>
        <end position="205"/>
    </location>
</feature>
<dbReference type="FunFam" id="1.20.1070.10:FF:000109">
    <property type="entry name" value="Leukotriene B4 receptor"/>
    <property type="match status" value="1"/>
</dbReference>
<comment type="subcellular location">
    <subcellularLocation>
        <location evidence="1">Cell membrane</location>
        <topology evidence="1">Multi-pass membrane protein</topology>
    </subcellularLocation>
</comment>
<dbReference type="GO" id="GO:0007204">
    <property type="term" value="P:positive regulation of cytosolic calcium ion concentration"/>
    <property type="evidence" value="ECO:0007669"/>
    <property type="project" value="TreeGrafter"/>
</dbReference>
<keyword evidence="7" id="KW-0675">Receptor</keyword>